<dbReference type="InterPro" id="IPR011697">
    <property type="entry name" value="Peptidase_C26"/>
</dbReference>
<dbReference type="Proteomes" id="UP001160130">
    <property type="component" value="Unassembled WGS sequence"/>
</dbReference>
<comment type="caution">
    <text evidence="1">The sequence shown here is derived from an EMBL/GenBank/DDBJ whole genome shotgun (WGS) entry which is preliminary data.</text>
</comment>
<dbReference type="CDD" id="cd01745">
    <property type="entry name" value="GATase1_2"/>
    <property type="match status" value="1"/>
</dbReference>
<name>A0ABT6KZV7_9MYCO</name>
<reference evidence="1 2" key="1">
    <citation type="submission" date="2023-04" db="EMBL/GenBank/DDBJ databases">
        <title>Forest soil microbial communities from Buena Vista Peninsula, Colon Province, Panama.</title>
        <authorList>
            <person name="Bouskill N."/>
        </authorList>
    </citation>
    <scope>NUCLEOTIDE SEQUENCE [LARGE SCALE GENOMIC DNA]</scope>
    <source>
        <strain evidence="1 2">AC80</strain>
    </source>
</reference>
<dbReference type="EMBL" id="JARXVE010000003">
    <property type="protein sequence ID" value="MDH6195565.1"/>
    <property type="molecule type" value="Genomic_DNA"/>
</dbReference>
<proteinExistence type="predicted"/>
<evidence type="ECO:0000313" key="2">
    <source>
        <dbReference type="Proteomes" id="UP001160130"/>
    </source>
</evidence>
<dbReference type="PANTHER" id="PTHR43235:SF1">
    <property type="entry name" value="GLUTAMINE AMIDOTRANSFERASE PB2B2.05-RELATED"/>
    <property type="match status" value="1"/>
</dbReference>
<dbReference type="Gene3D" id="3.40.50.880">
    <property type="match status" value="1"/>
</dbReference>
<keyword evidence="1" id="KW-0315">Glutamine amidotransferase</keyword>
<dbReference type="SUPFAM" id="SSF52317">
    <property type="entry name" value="Class I glutamine amidotransferase-like"/>
    <property type="match status" value="1"/>
</dbReference>
<dbReference type="PROSITE" id="PS51273">
    <property type="entry name" value="GATASE_TYPE_1"/>
    <property type="match status" value="1"/>
</dbReference>
<gene>
    <name evidence="1" type="ORF">M2272_002205</name>
</gene>
<sequence length="248" mass="26287">MIDSRQPAVAVTMDFEVFQHYHHWRAMLGGIVAAGAAPLTIDCRHPRTDLEHLIGMVDGLILLGGADVNPELYGGASADPLVKPGPRALDDNEVAALDIALRRGIPVLAVCRGAQLTNVALGGTLFADLARDRPGSAVHRTTAADLDGAAHIVDVRPDTLLASWIGTTGRVPVNSYHHQGFDTLAPSVRPSAIAEDGLVEAFEIAAAKLVAVQWHPEILWPTDECSARLMRGFVGSCADRFPAAGARC</sequence>
<dbReference type="RefSeq" id="WP_280832210.1">
    <property type="nucleotide sequence ID" value="NZ_JARXVE010000003.1"/>
</dbReference>
<dbReference type="InterPro" id="IPR044668">
    <property type="entry name" value="PuuD-like"/>
</dbReference>
<dbReference type="InterPro" id="IPR029062">
    <property type="entry name" value="Class_I_gatase-like"/>
</dbReference>
<dbReference type="Pfam" id="PF07722">
    <property type="entry name" value="Peptidase_C26"/>
    <property type="match status" value="1"/>
</dbReference>
<protein>
    <submittedName>
        <fullName evidence="1">Glutamine amidotransferase</fullName>
    </submittedName>
</protein>
<evidence type="ECO:0000313" key="1">
    <source>
        <dbReference type="EMBL" id="MDH6195565.1"/>
    </source>
</evidence>
<dbReference type="PANTHER" id="PTHR43235">
    <property type="entry name" value="GLUTAMINE AMIDOTRANSFERASE PB2B2.05-RELATED"/>
    <property type="match status" value="1"/>
</dbReference>
<keyword evidence="2" id="KW-1185">Reference proteome</keyword>
<organism evidence="1 2">
    <name type="scientific">Mycolicibacterium frederiksbergense</name>
    <dbReference type="NCBI Taxonomy" id="117567"/>
    <lineage>
        <taxon>Bacteria</taxon>
        <taxon>Bacillati</taxon>
        <taxon>Actinomycetota</taxon>
        <taxon>Actinomycetes</taxon>
        <taxon>Mycobacteriales</taxon>
        <taxon>Mycobacteriaceae</taxon>
        <taxon>Mycolicibacterium</taxon>
    </lineage>
</organism>
<accession>A0ABT6KZV7</accession>